<dbReference type="EMBL" id="CP029788">
    <property type="protein sequence ID" value="AWT46828.1"/>
    <property type="molecule type" value="Genomic_DNA"/>
</dbReference>
<evidence type="ECO:0000256" key="1">
    <source>
        <dbReference type="SAM" id="MobiDB-lite"/>
    </source>
</evidence>
<dbReference type="OrthoDB" id="4078179at2"/>
<dbReference type="RefSeq" id="WP_110634252.1">
    <property type="nucleotide sequence ID" value="NZ_CP029788.1"/>
</dbReference>
<feature type="region of interest" description="Disordered" evidence="1">
    <location>
        <begin position="84"/>
        <end position="119"/>
    </location>
</feature>
<protein>
    <submittedName>
        <fullName evidence="2">Uncharacterized protein</fullName>
    </submittedName>
</protein>
<dbReference type="AlphaFoldDB" id="A0A2U9PD38"/>
<dbReference type="KEGG" id="sact:DMT42_34215"/>
<sequence>MNHAQLIALGRSLRVAGEHGQRLEHHGADANTQEIRQDLERALALLDDAVSTSKPTTRCPEHPSGPVDPDAADLCLLCETRRRSGTRAPNPRTADGEDDASSARVPSSHRIREDQPQPKKRWIPEMWNGQTWQMCGTPRRSRQEAEQYVSQQCQSPEAASAYRVVYAFTDHDVVRIWGTPAPRPVDL</sequence>
<dbReference type="Proteomes" id="UP000247634">
    <property type="component" value="Chromosome"/>
</dbReference>
<feature type="region of interest" description="Disordered" evidence="1">
    <location>
        <begin position="51"/>
        <end position="70"/>
    </location>
</feature>
<gene>
    <name evidence="2" type="ORF">DMT42_34215</name>
</gene>
<proteinExistence type="predicted"/>
<reference evidence="2 3" key="1">
    <citation type="submission" date="2018-06" db="EMBL/GenBank/DDBJ databases">
        <title>The complete genome sequence of a nosiheptide producer Streptomyces actuosus ATCC 25421: deducing the ability of producing a new class III lantibiotics.</title>
        <authorList>
            <person name="Liu W."/>
            <person name="Sun F."/>
            <person name="Hu Y."/>
        </authorList>
    </citation>
    <scope>NUCLEOTIDE SEQUENCE [LARGE SCALE GENOMIC DNA]</scope>
    <source>
        <strain evidence="2 3">ATCC 25421</strain>
    </source>
</reference>
<evidence type="ECO:0000313" key="2">
    <source>
        <dbReference type="EMBL" id="AWT46828.1"/>
    </source>
</evidence>
<evidence type="ECO:0000313" key="3">
    <source>
        <dbReference type="Proteomes" id="UP000247634"/>
    </source>
</evidence>
<name>A0A2U9PD38_STRAS</name>
<accession>A0A2U9PD38</accession>
<organism evidence="2 3">
    <name type="scientific">Streptomyces actuosus</name>
    <dbReference type="NCBI Taxonomy" id="1885"/>
    <lineage>
        <taxon>Bacteria</taxon>
        <taxon>Bacillati</taxon>
        <taxon>Actinomycetota</taxon>
        <taxon>Actinomycetes</taxon>
        <taxon>Kitasatosporales</taxon>
        <taxon>Streptomycetaceae</taxon>
        <taxon>Streptomyces</taxon>
    </lineage>
</organism>
<keyword evidence="3" id="KW-1185">Reference proteome</keyword>